<dbReference type="InterPro" id="IPR050179">
    <property type="entry name" value="Trans_hexapeptide_repeat"/>
</dbReference>
<gene>
    <name evidence="4" type="ORF">CD33_18385</name>
</gene>
<dbReference type="eggNOG" id="COG0110">
    <property type="taxonomic scope" value="Bacteria"/>
</dbReference>
<dbReference type="NCBIfam" id="TIGR03570">
    <property type="entry name" value="NeuD_NnaD"/>
    <property type="match status" value="1"/>
</dbReference>
<dbReference type="Gene3D" id="2.160.10.10">
    <property type="entry name" value="Hexapeptide repeat proteins"/>
    <property type="match status" value="1"/>
</dbReference>
<dbReference type="SUPFAM" id="SSF51161">
    <property type="entry name" value="Trimeric LpxA-like enzymes"/>
    <property type="match status" value="1"/>
</dbReference>
<dbReference type="Gene3D" id="3.40.50.20">
    <property type="match status" value="1"/>
</dbReference>
<evidence type="ECO:0000256" key="1">
    <source>
        <dbReference type="PIRSR" id="PIRSR620019-1"/>
    </source>
</evidence>
<name>A0A0A3HRZ2_9BACL</name>
<evidence type="ECO:0000256" key="2">
    <source>
        <dbReference type="PIRSR" id="PIRSR620019-2"/>
    </source>
</evidence>
<keyword evidence="5" id="KW-1185">Reference proteome</keyword>
<dbReference type="Pfam" id="PF17836">
    <property type="entry name" value="PglD_N"/>
    <property type="match status" value="1"/>
</dbReference>
<reference evidence="4 5" key="1">
    <citation type="submission" date="2014-02" db="EMBL/GenBank/DDBJ databases">
        <title>Draft genome sequence of Lysinibacillus sinduriensis JCM 15800.</title>
        <authorList>
            <person name="Zhang F."/>
            <person name="Wang G."/>
            <person name="Zhang L."/>
        </authorList>
    </citation>
    <scope>NUCLEOTIDE SEQUENCE [LARGE SCALE GENOMIC DNA]</scope>
    <source>
        <strain evidence="4 5">JCM 15800</strain>
    </source>
</reference>
<evidence type="ECO:0000313" key="5">
    <source>
        <dbReference type="Proteomes" id="UP000030408"/>
    </source>
</evidence>
<dbReference type="InterPro" id="IPR011004">
    <property type="entry name" value="Trimer_LpxA-like_sf"/>
</dbReference>
<dbReference type="PANTHER" id="PTHR43300">
    <property type="entry name" value="ACETYLTRANSFERASE"/>
    <property type="match status" value="1"/>
</dbReference>
<dbReference type="EMBL" id="JPVO01000055">
    <property type="protein sequence ID" value="KGR73975.1"/>
    <property type="molecule type" value="Genomic_DNA"/>
</dbReference>
<dbReference type="InterPro" id="IPR041561">
    <property type="entry name" value="PglD_N"/>
</dbReference>
<protein>
    <recommendedName>
        <fullName evidence="3">PglD N-terminal domain-containing protein</fullName>
    </recommendedName>
</protein>
<accession>A0A0A3HRZ2</accession>
<dbReference type="AlphaFoldDB" id="A0A0A3HRZ2"/>
<feature type="site" description="Increases basicity of active site His" evidence="1">
    <location>
        <position position="138"/>
    </location>
</feature>
<comment type="caution">
    <text evidence="4">The sequence shown here is derived from an EMBL/GenBank/DDBJ whole genome shotgun (WGS) entry which is preliminary data.</text>
</comment>
<dbReference type="OrthoDB" id="9794407at2"/>
<feature type="active site" description="Proton acceptor" evidence="1">
    <location>
        <position position="137"/>
    </location>
</feature>
<proteinExistence type="predicted"/>
<organism evidence="4 5">
    <name type="scientific">Ureibacillus sinduriensis BLB-1 = JCM 15800</name>
    <dbReference type="NCBI Taxonomy" id="1384057"/>
    <lineage>
        <taxon>Bacteria</taxon>
        <taxon>Bacillati</taxon>
        <taxon>Bacillota</taxon>
        <taxon>Bacilli</taxon>
        <taxon>Bacillales</taxon>
        <taxon>Caryophanaceae</taxon>
        <taxon>Ureibacillus</taxon>
    </lineage>
</organism>
<dbReference type="STRING" id="1384057.CD33_18385"/>
<feature type="binding site" evidence="2">
    <location>
        <position position="146"/>
    </location>
    <ligand>
        <name>acetyl-CoA</name>
        <dbReference type="ChEBI" id="CHEBI:57288"/>
    </ligand>
</feature>
<dbReference type="CDD" id="cd03360">
    <property type="entry name" value="LbH_AT_putative"/>
    <property type="match status" value="1"/>
</dbReference>
<dbReference type="Proteomes" id="UP000030408">
    <property type="component" value="Unassembled WGS sequence"/>
</dbReference>
<feature type="binding site" evidence="2">
    <location>
        <begin position="9"/>
        <end position="11"/>
    </location>
    <ligand>
        <name>substrate</name>
    </ligand>
</feature>
<dbReference type="InterPro" id="IPR020019">
    <property type="entry name" value="AcTrfase_PglD-like"/>
</dbReference>
<feature type="domain" description="PglD N-terminal" evidence="3">
    <location>
        <begin position="3"/>
        <end position="82"/>
    </location>
</feature>
<sequence>MEIILVGDSGHAKVIRDCVESNGCKVVAIVDDKYEQIFSDKDKEVLKGPIDGFVHELIKKNNRKLVISIGDNETRRMIVKRLALPEDCYSTIIHTCTSISSTAKIGVGTVIMPGAVINADTQIGNHCIVNTHTVIEHDCIIEDFVHLSPSCTLTGGVKLEKGVHLGAGSTVIPLKEISEWTIVGAGSVVIDNLPPNCTAVGIPAKPIKFRELQ</sequence>
<dbReference type="RefSeq" id="WP_036203205.1">
    <property type="nucleotide sequence ID" value="NZ_AVCY01000001.1"/>
</dbReference>
<dbReference type="PANTHER" id="PTHR43300:SF7">
    <property type="entry name" value="UDP-N-ACETYLBACILLOSAMINE N-ACETYLTRANSFERASE"/>
    <property type="match status" value="1"/>
</dbReference>
<feature type="binding site" evidence="2">
    <location>
        <position position="70"/>
    </location>
    <ligand>
        <name>substrate</name>
    </ligand>
</feature>
<evidence type="ECO:0000259" key="3">
    <source>
        <dbReference type="Pfam" id="PF17836"/>
    </source>
</evidence>
<evidence type="ECO:0000313" key="4">
    <source>
        <dbReference type="EMBL" id="KGR73975.1"/>
    </source>
</evidence>